<dbReference type="Pfam" id="PF00067">
    <property type="entry name" value="p450"/>
    <property type="match status" value="1"/>
</dbReference>
<gene>
    <name evidence="3" type="ORF">GCM10022223_57940</name>
</gene>
<dbReference type="RefSeq" id="WP_231483981.1">
    <property type="nucleotide sequence ID" value="NZ_BAAAZO010000011.1"/>
</dbReference>
<keyword evidence="2" id="KW-0349">Heme</keyword>
<organism evidence="3 4">
    <name type="scientific">Kineosporia mesophila</name>
    <dbReference type="NCBI Taxonomy" id="566012"/>
    <lineage>
        <taxon>Bacteria</taxon>
        <taxon>Bacillati</taxon>
        <taxon>Actinomycetota</taxon>
        <taxon>Actinomycetes</taxon>
        <taxon>Kineosporiales</taxon>
        <taxon>Kineosporiaceae</taxon>
        <taxon>Kineosporia</taxon>
    </lineage>
</organism>
<dbReference type="InterPro" id="IPR036396">
    <property type="entry name" value="Cyt_P450_sf"/>
</dbReference>
<keyword evidence="2" id="KW-0503">Monooxygenase</keyword>
<accession>A0ABP7AHA8</accession>
<dbReference type="EMBL" id="BAAAZO010000011">
    <property type="protein sequence ID" value="GAA3632206.1"/>
    <property type="molecule type" value="Genomic_DNA"/>
</dbReference>
<dbReference type="PRINTS" id="PR00359">
    <property type="entry name" value="BP450"/>
</dbReference>
<keyword evidence="2" id="KW-0408">Iron</keyword>
<dbReference type="InterPro" id="IPR017972">
    <property type="entry name" value="Cyt_P450_CS"/>
</dbReference>
<dbReference type="Proteomes" id="UP001501074">
    <property type="component" value="Unassembled WGS sequence"/>
</dbReference>
<dbReference type="PROSITE" id="PS00086">
    <property type="entry name" value="CYTOCHROME_P450"/>
    <property type="match status" value="1"/>
</dbReference>
<dbReference type="PANTHER" id="PTHR46696">
    <property type="entry name" value="P450, PUTATIVE (EUROFUNG)-RELATED"/>
    <property type="match status" value="1"/>
</dbReference>
<keyword evidence="4" id="KW-1185">Reference proteome</keyword>
<dbReference type="InterPro" id="IPR001128">
    <property type="entry name" value="Cyt_P450"/>
</dbReference>
<protein>
    <submittedName>
        <fullName evidence="3">Cytochrome P450</fullName>
    </submittedName>
</protein>
<reference evidence="4" key="1">
    <citation type="journal article" date="2019" name="Int. J. Syst. Evol. Microbiol.">
        <title>The Global Catalogue of Microorganisms (GCM) 10K type strain sequencing project: providing services to taxonomists for standard genome sequencing and annotation.</title>
        <authorList>
            <consortium name="The Broad Institute Genomics Platform"/>
            <consortium name="The Broad Institute Genome Sequencing Center for Infectious Disease"/>
            <person name="Wu L."/>
            <person name="Ma J."/>
        </authorList>
    </citation>
    <scope>NUCLEOTIDE SEQUENCE [LARGE SCALE GENOMIC DNA]</scope>
    <source>
        <strain evidence="4">JCM 16902</strain>
    </source>
</reference>
<keyword evidence="2" id="KW-0560">Oxidoreductase</keyword>
<dbReference type="PANTHER" id="PTHR46696:SF1">
    <property type="entry name" value="CYTOCHROME P450 YJIB-RELATED"/>
    <property type="match status" value="1"/>
</dbReference>
<keyword evidence="2" id="KW-0479">Metal-binding</keyword>
<proteinExistence type="inferred from homology"/>
<evidence type="ECO:0000256" key="2">
    <source>
        <dbReference type="RuleBase" id="RU000461"/>
    </source>
</evidence>
<comment type="similarity">
    <text evidence="1 2">Belongs to the cytochrome P450 family.</text>
</comment>
<dbReference type="CDD" id="cd20625">
    <property type="entry name" value="CYP164-like"/>
    <property type="match status" value="1"/>
</dbReference>
<evidence type="ECO:0000313" key="3">
    <source>
        <dbReference type="EMBL" id="GAA3632206.1"/>
    </source>
</evidence>
<dbReference type="InterPro" id="IPR002397">
    <property type="entry name" value="Cyt_P450_B"/>
</dbReference>
<evidence type="ECO:0000313" key="4">
    <source>
        <dbReference type="Proteomes" id="UP001501074"/>
    </source>
</evidence>
<evidence type="ECO:0000256" key="1">
    <source>
        <dbReference type="ARBA" id="ARBA00010617"/>
    </source>
</evidence>
<dbReference type="SUPFAM" id="SSF48264">
    <property type="entry name" value="Cytochrome P450"/>
    <property type="match status" value="1"/>
</dbReference>
<name>A0ABP7AHA8_9ACTN</name>
<comment type="caution">
    <text evidence="3">The sequence shown here is derived from an EMBL/GenBank/DDBJ whole genome shotgun (WGS) entry which is preliminary data.</text>
</comment>
<sequence length="360" mass="38977">MSHVSWDESVRAFRITGFDEASAVLRGQGWSSDPANSPLVPDDVTQLPSSLMLFTDPPDHTRLRRLVAPAFTARAVEAFRGRVGSIVESCLDQMEDAGEQVDLLADFGYLVPLAVIAELLDVGVEGAEVFLDQTPDLVRLLEVDPTPDDVRLAVTAGFEVTMFLTPVLAQRKGGDGDDFISQLLRTDLSVDEVMATCVLLLAAGHETTANLIASGGLALMQHRDQLPALHENPSRAIDELVRLEGPVRIIGRTALTDHELGGVPVPQGSAVLIELDRAARDERRWPDAERLDLTREGPGSLGFGTGIHFCLGAALARLEAEEALTRFFNRYPNAHALTGVPRWRDSGTFHALAELPIALA</sequence>
<dbReference type="Gene3D" id="1.10.630.10">
    <property type="entry name" value="Cytochrome P450"/>
    <property type="match status" value="1"/>
</dbReference>